<proteinExistence type="predicted"/>
<organism evidence="1 2">
    <name type="scientific">Bradyrhizobium lablabi</name>
    <dbReference type="NCBI Taxonomy" id="722472"/>
    <lineage>
        <taxon>Bacteria</taxon>
        <taxon>Pseudomonadati</taxon>
        <taxon>Pseudomonadota</taxon>
        <taxon>Alphaproteobacteria</taxon>
        <taxon>Hyphomicrobiales</taxon>
        <taxon>Nitrobacteraceae</taxon>
        <taxon>Bradyrhizobium</taxon>
    </lineage>
</organism>
<dbReference type="Proteomes" id="UP000189935">
    <property type="component" value="Chromosome I"/>
</dbReference>
<evidence type="ECO:0000313" key="1">
    <source>
        <dbReference type="EMBL" id="SHL67718.1"/>
    </source>
</evidence>
<accession>A0A1M7CKC2</accession>
<dbReference type="AlphaFoldDB" id="A0A1M7CKC2"/>
<protein>
    <submittedName>
        <fullName evidence="1">Uncharacterized protein</fullName>
    </submittedName>
</protein>
<name>A0A1M7CKC2_9BRAD</name>
<evidence type="ECO:0000313" key="2">
    <source>
        <dbReference type="Proteomes" id="UP000189935"/>
    </source>
</evidence>
<sequence length="60" mass="6949">MLTLDPPPETYRWHFAPALSLHLATKFGDDFLLWDFSDVTNWPRMSGQRKADVLLSTDVK</sequence>
<reference evidence="1 2" key="1">
    <citation type="submission" date="2016-11" db="EMBL/GenBank/DDBJ databases">
        <authorList>
            <person name="Jaros S."/>
            <person name="Januszkiewicz K."/>
            <person name="Wedrychowicz H."/>
        </authorList>
    </citation>
    <scope>NUCLEOTIDE SEQUENCE [LARGE SCALE GENOMIC DNA]</scope>
    <source>
        <strain evidence="1 2">GAS499</strain>
    </source>
</reference>
<gene>
    <name evidence="1" type="ORF">SAMN05444159_6516</name>
</gene>
<dbReference type="EMBL" id="LT670844">
    <property type="protein sequence ID" value="SHL67718.1"/>
    <property type="molecule type" value="Genomic_DNA"/>
</dbReference>